<dbReference type="EMBL" id="JAAALK010000287">
    <property type="protein sequence ID" value="KAG8058568.1"/>
    <property type="molecule type" value="Genomic_DNA"/>
</dbReference>
<feature type="domain" description="F-box protein AT5G49610-like beta-propeller" evidence="1">
    <location>
        <begin position="137"/>
        <end position="356"/>
    </location>
</feature>
<reference evidence="2" key="1">
    <citation type="journal article" date="2021" name="bioRxiv">
        <title>Whole Genome Assembly and Annotation of Northern Wild Rice, Zizania palustris L., Supports a Whole Genome Duplication in the Zizania Genus.</title>
        <authorList>
            <person name="Haas M."/>
            <person name="Kono T."/>
            <person name="Macchietto M."/>
            <person name="Millas R."/>
            <person name="McGilp L."/>
            <person name="Shao M."/>
            <person name="Duquette J."/>
            <person name="Hirsch C.N."/>
            <person name="Kimball J."/>
        </authorList>
    </citation>
    <scope>NUCLEOTIDE SEQUENCE</scope>
    <source>
        <tissue evidence="2">Fresh leaf tissue</tissue>
    </source>
</reference>
<dbReference type="EMBL" id="JAAALK010000287">
    <property type="protein sequence ID" value="KAG8058567.1"/>
    <property type="molecule type" value="Genomic_DNA"/>
</dbReference>
<dbReference type="EMBL" id="JAAALK010000287">
    <property type="protein sequence ID" value="KAG8058565.1"/>
    <property type="molecule type" value="Genomic_DNA"/>
</dbReference>
<sequence>MARAAAAAAAAAALQLPPVAPRAGSNPSTTTIASLSDDIVLEIFLRLPSLPSLVRATMTCRPWLRAVVSSPEFRRRFRALHPNPILGYFLDSDGSDFPVTPIFVKSSPPEADFTDGFRFGDFFLHSLMQEGDPPGWHVCDCRGGYLLLLNSPCRKLAALNPLIWDVAFFPLPPGDIELEFVGFHLLSSDEDPWSFRVVCVCRDEFRVRAAVFSSKTWDWIIHPWVEFDRDSMPMLKASVLVNGSIYWPHEGGGGMMTLNAATLVFSSVGLPCEFMIQGCSFSAGETKDGGLCLVYAIDIFLTVWIPRVDNDGIERWMPLMVVTLAPYMRSIIGDWQANYSGLRVVGVRSGYVFLQTVTIPDSQAPCWFFSVSLETMRLENLFPVKPSSYFYPHEVEGSVTILGEEWMPMC</sequence>
<dbReference type="EMBL" id="JAAALK010000287">
    <property type="protein sequence ID" value="KAG8058564.1"/>
    <property type="molecule type" value="Genomic_DNA"/>
</dbReference>
<evidence type="ECO:0000313" key="2">
    <source>
        <dbReference type="EMBL" id="KAG8058565.1"/>
    </source>
</evidence>
<dbReference type="EMBL" id="JAAALK010000287">
    <property type="protein sequence ID" value="KAG8058566.1"/>
    <property type="molecule type" value="Genomic_DNA"/>
</dbReference>
<protein>
    <recommendedName>
        <fullName evidence="1">F-box protein AT5G49610-like beta-propeller domain-containing protein</fullName>
    </recommendedName>
</protein>
<name>A0A8J5RFR0_ZIZPA</name>
<evidence type="ECO:0000259" key="1">
    <source>
        <dbReference type="Pfam" id="PF23635"/>
    </source>
</evidence>
<dbReference type="InterPro" id="IPR056594">
    <property type="entry name" value="AT5G49610-like_b-prop"/>
</dbReference>
<dbReference type="AlphaFoldDB" id="A0A8J5RFR0"/>
<dbReference type="PANTHER" id="PTHR33207">
    <property type="entry name" value="F-BOX DOMAIN CONTAINING PROTEIN-RELATED"/>
    <property type="match status" value="1"/>
</dbReference>
<dbReference type="Proteomes" id="UP000729402">
    <property type="component" value="Unassembled WGS sequence"/>
</dbReference>
<dbReference type="Pfam" id="PF23635">
    <property type="entry name" value="Beta-prop_AT5G49610-like"/>
    <property type="match status" value="1"/>
</dbReference>
<dbReference type="EMBL" id="JAAALK010000287">
    <property type="protein sequence ID" value="KAG8058563.1"/>
    <property type="molecule type" value="Genomic_DNA"/>
</dbReference>
<evidence type="ECO:0000313" key="3">
    <source>
        <dbReference type="Proteomes" id="UP000729402"/>
    </source>
</evidence>
<gene>
    <name evidence="2" type="ORF">GUJ93_ZPchr0002g24909</name>
</gene>
<organism evidence="2 3">
    <name type="scientific">Zizania palustris</name>
    <name type="common">Northern wild rice</name>
    <dbReference type="NCBI Taxonomy" id="103762"/>
    <lineage>
        <taxon>Eukaryota</taxon>
        <taxon>Viridiplantae</taxon>
        <taxon>Streptophyta</taxon>
        <taxon>Embryophyta</taxon>
        <taxon>Tracheophyta</taxon>
        <taxon>Spermatophyta</taxon>
        <taxon>Magnoliopsida</taxon>
        <taxon>Liliopsida</taxon>
        <taxon>Poales</taxon>
        <taxon>Poaceae</taxon>
        <taxon>BOP clade</taxon>
        <taxon>Oryzoideae</taxon>
        <taxon>Oryzeae</taxon>
        <taxon>Zizaniinae</taxon>
        <taxon>Zizania</taxon>
    </lineage>
</organism>
<accession>A0A8J5RFR0</accession>
<reference evidence="2" key="2">
    <citation type="submission" date="2021-02" db="EMBL/GenBank/DDBJ databases">
        <authorList>
            <person name="Kimball J.A."/>
            <person name="Haas M.W."/>
            <person name="Macchietto M."/>
            <person name="Kono T."/>
            <person name="Duquette J."/>
            <person name="Shao M."/>
        </authorList>
    </citation>
    <scope>NUCLEOTIDE SEQUENCE</scope>
    <source>
        <tissue evidence="2">Fresh leaf tissue</tissue>
    </source>
</reference>
<comment type="caution">
    <text evidence="2">The sequence shown here is derived from an EMBL/GenBank/DDBJ whole genome shotgun (WGS) entry which is preliminary data.</text>
</comment>
<dbReference type="OrthoDB" id="602193at2759"/>
<keyword evidence="3" id="KW-1185">Reference proteome</keyword>
<proteinExistence type="predicted"/>